<evidence type="ECO:0000313" key="2">
    <source>
        <dbReference type="Proteomes" id="UP000695562"/>
    </source>
</evidence>
<proteinExistence type="predicted"/>
<feature type="non-terminal residue" evidence="1">
    <location>
        <position position="1"/>
    </location>
</feature>
<name>A0A8J4PUN6_9MYCE</name>
<dbReference type="EMBL" id="AJWJ01000574">
    <property type="protein sequence ID" value="KAF2069911.1"/>
    <property type="molecule type" value="Genomic_DNA"/>
</dbReference>
<sequence length="53" mass="5752">TTTTTNITTTTSNGLQYSSLNHTTSSIDASVKGHVEKPKFVDQFIDDVKSTFS</sequence>
<organism evidence="1 2">
    <name type="scientific">Polysphondylium violaceum</name>
    <dbReference type="NCBI Taxonomy" id="133409"/>
    <lineage>
        <taxon>Eukaryota</taxon>
        <taxon>Amoebozoa</taxon>
        <taxon>Evosea</taxon>
        <taxon>Eumycetozoa</taxon>
        <taxon>Dictyostelia</taxon>
        <taxon>Dictyosteliales</taxon>
        <taxon>Dictyosteliaceae</taxon>
        <taxon>Polysphondylium</taxon>
    </lineage>
</organism>
<dbReference type="Proteomes" id="UP000695562">
    <property type="component" value="Unassembled WGS sequence"/>
</dbReference>
<gene>
    <name evidence="1" type="ORF">CYY_008763</name>
</gene>
<comment type="caution">
    <text evidence="1">The sequence shown here is derived from an EMBL/GenBank/DDBJ whole genome shotgun (WGS) entry which is preliminary data.</text>
</comment>
<evidence type="ECO:0000313" key="1">
    <source>
        <dbReference type="EMBL" id="KAF2069911.1"/>
    </source>
</evidence>
<reference evidence="1" key="1">
    <citation type="submission" date="2020-01" db="EMBL/GenBank/DDBJ databases">
        <title>Development of genomics and gene disruption for Polysphondylium violaceum indicates a role for the polyketide synthase stlB in stalk morphogenesis.</title>
        <authorList>
            <person name="Narita B."/>
            <person name="Kawabe Y."/>
            <person name="Kin K."/>
            <person name="Saito T."/>
            <person name="Gibbs R."/>
            <person name="Kuspa A."/>
            <person name="Muzny D."/>
            <person name="Queller D."/>
            <person name="Richards S."/>
            <person name="Strassman J."/>
            <person name="Sucgang R."/>
            <person name="Worley K."/>
            <person name="Schaap P."/>
        </authorList>
    </citation>
    <scope>NUCLEOTIDE SEQUENCE</scope>
    <source>
        <strain evidence="1">QSvi11</strain>
    </source>
</reference>
<dbReference type="AlphaFoldDB" id="A0A8J4PUN6"/>
<keyword evidence="2" id="KW-1185">Reference proteome</keyword>
<protein>
    <submittedName>
        <fullName evidence="1">Uncharacterized protein</fullName>
    </submittedName>
</protein>
<accession>A0A8J4PUN6</accession>